<proteinExistence type="predicted"/>
<protein>
    <submittedName>
        <fullName evidence="1">Uncharacterized protein</fullName>
    </submittedName>
</protein>
<dbReference type="EMBL" id="BAAAZG010000016">
    <property type="protein sequence ID" value="GAA4069460.1"/>
    <property type="molecule type" value="Genomic_DNA"/>
</dbReference>
<comment type="caution">
    <text evidence="1">The sequence shown here is derived from an EMBL/GenBank/DDBJ whole genome shotgun (WGS) entry which is preliminary data.</text>
</comment>
<sequence>MVRRRRRLNAQSWCERGLSPAESDAVAACPSQPTVADVDVVIDWPAQQPMPVLLTTRTDQAKPLTWIQIRFIAGPDHPPASFLRRAANRDIRSAPPLAPVQGISTARRSCCCSRRGTCA</sequence>
<dbReference type="Proteomes" id="UP001500683">
    <property type="component" value="Unassembled WGS sequence"/>
</dbReference>
<evidence type="ECO:0000313" key="1">
    <source>
        <dbReference type="EMBL" id="GAA4069460.1"/>
    </source>
</evidence>
<keyword evidence="2" id="KW-1185">Reference proteome</keyword>
<name>A0ABP7VKT3_9ACTN</name>
<reference evidence="2" key="1">
    <citation type="journal article" date="2019" name="Int. J. Syst. Evol. Microbiol.">
        <title>The Global Catalogue of Microorganisms (GCM) 10K type strain sequencing project: providing services to taxonomists for standard genome sequencing and annotation.</title>
        <authorList>
            <consortium name="The Broad Institute Genomics Platform"/>
            <consortium name="The Broad Institute Genome Sequencing Center for Infectious Disease"/>
            <person name="Wu L."/>
            <person name="Ma J."/>
        </authorList>
    </citation>
    <scope>NUCLEOTIDE SEQUENCE [LARGE SCALE GENOMIC DNA]</scope>
    <source>
        <strain evidence="2">JCM 16702</strain>
    </source>
</reference>
<evidence type="ECO:0000313" key="2">
    <source>
        <dbReference type="Proteomes" id="UP001500683"/>
    </source>
</evidence>
<accession>A0ABP7VKT3</accession>
<gene>
    <name evidence="1" type="ORF">GCM10022214_25840</name>
</gene>
<organism evidence="1 2">
    <name type="scientific">Actinomadura miaoliensis</name>
    <dbReference type="NCBI Taxonomy" id="430685"/>
    <lineage>
        <taxon>Bacteria</taxon>
        <taxon>Bacillati</taxon>
        <taxon>Actinomycetota</taxon>
        <taxon>Actinomycetes</taxon>
        <taxon>Streptosporangiales</taxon>
        <taxon>Thermomonosporaceae</taxon>
        <taxon>Actinomadura</taxon>
    </lineage>
</organism>